<comment type="subcellular location">
    <subcellularLocation>
        <location evidence="1">Cell membrane</location>
        <topology evidence="1">Lipid-anchor</topology>
        <topology evidence="1">GPI-anchor</topology>
    </subcellularLocation>
</comment>
<evidence type="ECO:0000256" key="2">
    <source>
        <dbReference type="ARBA" id="ARBA00022475"/>
    </source>
</evidence>
<protein>
    <recommendedName>
        <fullName evidence="10">Copper acquisition factor BIM1-like domain-containing protein</fullName>
    </recommendedName>
</protein>
<evidence type="ECO:0000313" key="11">
    <source>
        <dbReference type="EMBL" id="KAH6685456.1"/>
    </source>
</evidence>
<accession>A0A9P8V937</accession>
<proteinExistence type="predicted"/>
<keyword evidence="2" id="KW-1003">Cell membrane</keyword>
<keyword evidence="6" id="KW-0325">Glycoprotein</keyword>
<comment type="caution">
    <text evidence="11">The sequence shown here is derived from an EMBL/GenBank/DDBJ whole genome shotgun (WGS) entry which is preliminary data.</text>
</comment>
<evidence type="ECO:0000256" key="1">
    <source>
        <dbReference type="ARBA" id="ARBA00004609"/>
    </source>
</evidence>
<evidence type="ECO:0000259" key="10">
    <source>
        <dbReference type="Pfam" id="PF20238"/>
    </source>
</evidence>
<dbReference type="GO" id="GO:0098552">
    <property type="term" value="C:side of membrane"/>
    <property type="evidence" value="ECO:0007669"/>
    <property type="project" value="UniProtKB-KW"/>
</dbReference>
<reference evidence="11" key="1">
    <citation type="journal article" date="2021" name="Nat. Commun.">
        <title>Genetic determinants of endophytism in the Arabidopsis root mycobiome.</title>
        <authorList>
            <person name="Mesny F."/>
            <person name="Miyauchi S."/>
            <person name="Thiergart T."/>
            <person name="Pickel B."/>
            <person name="Atanasova L."/>
            <person name="Karlsson M."/>
            <person name="Huettel B."/>
            <person name="Barry K.W."/>
            <person name="Haridas S."/>
            <person name="Chen C."/>
            <person name="Bauer D."/>
            <person name="Andreopoulos W."/>
            <person name="Pangilinan J."/>
            <person name="LaButti K."/>
            <person name="Riley R."/>
            <person name="Lipzen A."/>
            <person name="Clum A."/>
            <person name="Drula E."/>
            <person name="Henrissat B."/>
            <person name="Kohler A."/>
            <person name="Grigoriev I.V."/>
            <person name="Martin F.M."/>
            <person name="Hacquard S."/>
        </authorList>
    </citation>
    <scope>NUCLEOTIDE SEQUENCE</scope>
    <source>
        <strain evidence="11">MPI-SDFR-AT-0117</strain>
    </source>
</reference>
<evidence type="ECO:0000256" key="4">
    <source>
        <dbReference type="ARBA" id="ARBA00022729"/>
    </source>
</evidence>
<evidence type="ECO:0000256" key="5">
    <source>
        <dbReference type="ARBA" id="ARBA00023136"/>
    </source>
</evidence>
<evidence type="ECO:0000256" key="9">
    <source>
        <dbReference type="SAM" id="SignalP"/>
    </source>
</evidence>
<name>A0A9P8V937_9PEZI</name>
<dbReference type="PANTHER" id="PTHR34992">
    <property type="entry name" value="HYPHAL ANASTAMOSIS-7 PROTEIN"/>
    <property type="match status" value="1"/>
</dbReference>
<feature type="domain" description="Copper acquisition factor BIM1-like" evidence="10">
    <location>
        <begin position="17"/>
        <end position="162"/>
    </location>
</feature>
<dbReference type="GO" id="GO:0005886">
    <property type="term" value="C:plasma membrane"/>
    <property type="evidence" value="ECO:0007669"/>
    <property type="project" value="UniProtKB-SubCell"/>
</dbReference>
<keyword evidence="12" id="KW-1185">Reference proteome</keyword>
<dbReference type="Proteomes" id="UP000770015">
    <property type="component" value="Unassembled WGS sequence"/>
</dbReference>
<organism evidence="11 12">
    <name type="scientific">Plectosphaerella plurivora</name>
    <dbReference type="NCBI Taxonomy" id="936078"/>
    <lineage>
        <taxon>Eukaryota</taxon>
        <taxon>Fungi</taxon>
        <taxon>Dikarya</taxon>
        <taxon>Ascomycota</taxon>
        <taxon>Pezizomycotina</taxon>
        <taxon>Sordariomycetes</taxon>
        <taxon>Hypocreomycetidae</taxon>
        <taxon>Glomerellales</taxon>
        <taxon>Plectosphaerellaceae</taxon>
        <taxon>Plectosphaerella</taxon>
    </lineage>
</organism>
<keyword evidence="5" id="KW-0472">Membrane</keyword>
<feature type="compositionally biased region" description="Low complexity" evidence="8">
    <location>
        <begin position="196"/>
        <end position="205"/>
    </location>
</feature>
<evidence type="ECO:0000256" key="6">
    <source>
        <dbReference type="ARBA" id="ARBA00023180"/>
    </source>
</evidence>
<keyword evidence="4 9" id="KW-0732">Signal</keyword>
<evidence type="ECO:0000313" key="12">
    <source>
        <dbReference type="Proteomes" id="UP000770015"/>
    </source>
</evidence>
<gene>
    <name evidence="11" type="ORF">F5X68DRAFT_262691</name>
</gene>
<sequence length="230" mass="23810">MLSKSILALTAAVGLSSAHYTVVYPEWRGDSLDAETNYTQWDRPCAGVAYGAGNRTDWPLEGGSLKVALGHDFNYAFVNLGLEENGTVANFNISLTPQPLNTTGHGTLCLRHLPVSLNLTDDTNASIQVVMVGPSGNAMYNCADIRLTSSAEVLSEDDCTNEDADSYVIEDQEGFNATSTGGHGDDHGSGTETEDAAASTSAPPSAAGITAASMSTVFGLGLAAAVAMAL</sequence>
<feature type="region of interest" description="Disordered" evidence="8">
    <location>
        <begin position="174"/>
        <end position="205"/>
    </location>
</feature>
<feature type="chain" id="PRO_5040155817" description="Copper acquisition factor BIM1-like domain-containing protein" evidence="9">
    <location>
        <begin position="19"/>
        <end position="230"/>
    </location>
</feature>
<feature type="signal peptide" evidence="9">
    <location>
        <begin position="1"/>
        <end position="18"/>
    </location>
</feature>
<dbReference type="InterPro" id="IPR046936">
    <property type="entry name" value="BIM1-like"/>
</dbReference>
<dbReference type="PANTHER" id="PTHR34992:SF2">
    <property type="entry name" value="COPPER ACQUISITION FACTOR BIM1-LIKE DOMAIN-CONTAINING PROTEIN"/>
    <property type="match status" value="1"/>
</dbReference>
<dbReference type="OrthoDB" id="5333578at2759"/>
<keyword evidence="3" id="KW-0336">GPI-anchor</keyword>
<evidence type="ECO:0000256" key="8">
    <source>
        <dbReference type="SAM" id="MobiDB-lite"/>
    </source>
</evidence>
<dbReference type="EMBL" id="JAGSXJ010000015">
    <property type="protein sequence ID" value="KAH6685456.1"/>
    <property type="molecule type" value="Genomic_DNA"/>
</dbReference>
<dbReference type="AlphaFoldDB" id="A0A9P8V937"/>
<evidence type="ECO:0000256" key="3">
    <source>
        <dbReference type="ARBA" id="ARBA00022622"/>
    </source>
</evidence>
<evidence type="ECO:0000256" key="7">
    <source>
        <dbReference type="ARBA" id="ARBA00023288"/>
    </source>
</evidence>
<keyword evidence="7" id="KW-0449">Lipoprotein</keyword>
<dbReference type="InterPro" id="IPR046530">
    <property type="entry name" value="BIM1-like_dom"/>
</dbReference>
<dbReference type="CDD" id="cd21176">
    <property type="entry name" value="LPMO_auxiliary-like"/>
    <property type="match status" value="1"/>
</dbReference>
<dbReference type="Pfam" id="PF20238">
    <property type="entry name" value="BIM1-like_dom"/>
    <property type="match status" value="1"/>
</dbReference>